<protein>
    <submittedName>
        <fullName evidence="1">Uncharacterized protein</fullName>
    </submittedName>
</protein>
<dbReference type="KEGG" id="hch:HCH_01260"/>
<sequence>MKLIIVGIAFFVCQIAWAAGPLKVIFPASESLQDTRFIDLVEMLKVSLDKTVEQYGPYSLEETPLAMSEARYLAELDRGSSVLNVAWSSTSEEKERLMRPIRIPLRKGLLGYRISLITEETQAKFDTLENLSDLRLLSIGQGLGWGDIQVYEKNGFHVVTASSYEGLFKMLAQRRFDHFPRGVNEIFAEYQARRDYLSQIQIERRTLIYYPWPYYFFVSKQHPKLAERIERGLNIMIADKTFDQIFLKHHGDSINKAHLSERRAFVIKNPFLPKETPVRRKELWYDPLNLMSQI</sequence>
<evidence type="ECO:0000313" key="1">
    <source>
        <dbReference type="EMBL" id="ABC28129.1"/>
    </source>
</evidence>
<organism evidence="1 2">
    <name type="scientific">Hahella chejuensis (strain KCTC 2396)</name>
    <dbReference type="NCBI Taxonomy" id="349521"/>
    <lineage>
        <taxon>Bacteria</taxon>
        <taxon>Pseudomonadati</taxon>
        <taxon>Pseudomonadota</taxon>
        <taxon>Gammaproteobacteria</taxon>
        <taxon>Oceanospirillales</taxon>
        <taxon>Hahellaceae</taxon>
        <taxon>Hahella</taxon>
    </lineage>
</organism>
<dbReference type="STRING" id="349521.HCH_01260"/>
<dbReference type="Proteomes" id="UP000000238">
    <property type="component" value="Chromosome"/>
</dbReference>
<proteinExistence type="predicted"/>
<dbReference type="OrthoDB" id="547680at2"/>
<dbReference type="RefSeq" id="WP_011395202.1">
    <property type="nucleotide sequence ID" value="NC_007645.1"/>
</dbReference>
<dbReference type="HOGENOM" id="CLU_066015_1_0_6"/>
<evidence type="ECO:0000313" key="2">
    <source>
        <dbReference type="Proteomes" id="UP000000238"/>
    </source>
</evidence>
<accession>Q2SMJ5</accession>
<name>Q2SMJ5_HAHCH</name>
<dbReference type="eggNOG" id="COG0834">
    <property type="taxonomic scope" value="Bacteria"/>
</dbReference>
<dbReference type="SUPFAM" id="SSF53850">
    <property type="entry name" value="Periplasmic binding protein-like II"/>
    <property type="match status" value="1"/>
</dbReference>
<keyword evidence="2" id="KW-1185">Reference proteome</keyword>
<dbReference type="EMBL" id="CP000155">
    <property type="protein sequence ID" value="ABC28129.1"/>
    <property type="molecule type" value="Genomic_DNA"/>
</dbReference>
<dbReference type="Gene3D" id="3.40.190.10">
    <property type="entry name" value="Periplasmic binding protein-like II"/>
    <property type="match status" value="2"/>
</dbReference>
<reference evidence="1 2" key="1">
    <citation type="journal article" date="2005" name="Nucleic Acids Res.">
        <title>Genomic blueprint of Hahella chejuensis, a marine microbe producing an algicidal agent.</title>
        <authorList>
            <person name="Jeong H."/>
            <person name="Yim J.H."/>
            <person name="Lee C."/>
            <person name="Choi S.-H."/>
            <person name="Park Y.K."/>
            <person name="Yoon S.H."/>
            <person name="Hur C.-G."/>
            <person name="Kang H.-Y."/>
            <person name="Kim D."/>
            <person name="Lee H.H."/>
            <person name="Park K.H."/>
            <person name="Park S.-H."/>
            <person name="Park H.-S."/>
            <person name="Lee H.K."/>
            <person name="Oh T.K."/>
            <person name="Kim J.F."/>
        </authorList>
    </citation>
    <scope>NUCLEOTIDE SEQUENCE [LARGE SCALE GENOMIC DNA]</scope>
    <source>
        <strain evidence="1 2">KCTC 2396</strain>
    </source>
</reference>
<dbReference type="AlphaFoldDB" id="Q2SMJ5"/>
<gene>
    <name evidence="1" type="ordered locus">HCH_01260</name>
</gene>